<dbReference type="NCBIfam" id="NF041109">
    <property type="entry name" value="VF_TspB_C_term"/>
    <property type="match status" value="1"/>
</dbReference>
<accession>A0ABT5IS83</accession>
<comment type="caution">
    <text evidence="3">The sequence shown here is derived from an EMBL/GenBank/DDBJ whole genome shotgun (WGS) entry which is preliminary data.</text>
</comment>
<reference evidence="3 4" key="1">
    <citation type="submission" date="2023-01" db="EMBL/GenBank/DDBJ databases">
        <title>Novel species of the genus Vogesella isolated from rivers.</title>
        <authorList>
            <person name="Lu H."/>
        </authorList>
    </citation>
    <scope>NUCLEOTIDE SEQUENCE [LARGE SCALE GENOMIC DNA]</scope>
    <source>
        <strain evidence="3 4">LYT5W</strain>
    </source>
</reference>
<name>A0ABT5IS83_9NEIS</name>
<dbReference type="Proteomes" id="UP001222030">
    <property type="component" value="Unassembled WGS sequence"/>
</dbReference>
<keyword evidence="4" id="KW-1185">Reference proteome</keyword>
<evidence type="ECO:0000313" key="4">
    <source>
        <dbReference type="Proteomes" id="UP001222030"/>
    </source>
</evidence>
<evidence type="ECO:0000256" key="1">
    <source>
        <dbReference type="SAM" id="Phobius"/>
    </source>
</evidence>
<gene>
    <name evidence="3" type="ORF">PQU96_13590</name>
</gene>
<feature type="chain" id="PRO_5045214014" evidence="2">
    <location>
        <begin position="27"/>
        <end position="477"/>
    </location>
</feature>
<proteinExistence type="predicted"/>
<sequence>MRNLRNLIYFVLGFFIASAFFAPAYAGAVKVQPKAWYGSNSGVTKGFTGSSSPPVWSANDGVWNPPTFKSNGSFKKNGFNVPFSANQDFYAPDLYPALKQGLTSGFKGLAKGGFGLGPILGGLALTWAIQQGYVWMDELKCQAQVSCWGKSLFGDVPYDPLKDYVLYTFYCPVTAYYCYDPPMFLERWSNVSSCCTASQKDRIKEICARLGLGVMYYGTACASPGGNDRTFYIKIEPSLNANQPRPSTPVSDSEIQPKLEQAATANFGTWFKAAVDDDTIIEIPQDRPITLVPAAPVVAPATVTTSMQTNADGSTQAVTQTSAETYSVRCIPNGILGCDNLAPYSISTGTTTTTQTTNCTQGGTCTTDVKTAEQTPPQPEKTPKQELCEANPKALECLDVGDIPNEEIPTQTKNLNFTWTPFSVSATCPAPYSMTIKGKTYLYQWTYYCDFATKTKPFILILAFIGAYFIIMGARKE</sequence>
<organism evidence="3 4">
    <name type="scientific">Vogesella margarita</name>
    <dbReference type="NCBI Taxonomy" id="2984199"/>
    <lineage>
        <taxon>Bacteria</taxon>
        <taxon>Pseudomonadati</taxon>
        <taxon>Pseudomonadota</taxon>
        <taxon>Betaproteobacteria</taxon>
        <taxon>Neisseriales</taxon>
        <taxon>Chromobacteriaceae</taxon>
        <taxon>Vogesella</taxon>
    </lineage>
</organism>
<feature type="transmembrane region" description="Helical" evidence="1">
    <location>
        <begin position="457"/>
        <end position="474"/>
    </location>
</feature>
<evidence type="ECO:0000313" key="3">
    <source>
        <dbReference type="EMBL" id="MDC7715145.1"/>
    </source>
</evidence>
<keyword evidence="1" id="KW-0812">Transmembrane</keyword>
<keyword evidence="2" id="KW-0732">Signal</keyword>
<evidence type="ECO:0000256" key="2">
    <source>
        <dbReference type="SAM" id="SignalP"/>
    </source>
</evidence>
<keyword evidence="1" id="KW-0472">Membrane</keyword>
<dbReference type="EMBL" id="JAQQLE010000013">
    <property type="protein sequence ID" value="MDC7715145.1"/>
    <property type="molecule type" value="Genomic_DNA"/>
</dbReference>
<keyword evidence="1" id="KW-1133">Transmembrane helix</keyword>
<feature type="signal peptide" evidence="2">
    <location>
        <begin position="1"/>
        <end position="26"/>
    </location>
</feature>
<protein>
    <submittedName>
        <fullName evidence="3">Virulence factor TspB C-terminal domain-related protein</fullName>
    </submittedName>
</protein>
<dbReference type="RefSeq" id="WP_272772943.1">
    <property type="nucleotide sequence ID" value="NZ_JAQQLE010000013.1"/>
</dbReference>